<feature type="domain" description="RNA polymerase sigma factor 70 region 4 type 2" evidence="6">
    <location>
        <begin position="126"/>
        <end position="177"/>
    </location>
</feature>
<feature type="domain" description="RNA polymerase sigma-70 region 2" evidence="5">
    <location>
        <begin position="30"/>
        <end position="90"/>
    </location>
</feature>
<proteinExistence type="inferred from homology"/>
<comment type="caution">
    <text evidence="7">The sequence shown here is derived from an EMBL/GenBank/DDBJ whole genome shotgun (WGS) entry which is preliminary data.</text>
</comment>
<keyword evidence="8" id="KW-1185">Reference proteome</keyword>
<dbReference type="Gene3D" id="1.10.1740.10">
    <property type="match status" value="1"/>
</dbReference>
<dbReference type="GO" id="GO:0003677">
    <property type="term" value="F:DNA binding"/>
    <property type="evidence" value="ECO:0007669"/>
    <property type="project" value="InterPro"/>
</dbReference>
<accession>A0A7X2ZU61</accession>
<dbReference type="Proteomes" id="UP000540519">
    <property type="component" value="Unassembled WGS sequence"/>
</dbReference>
<dbReference type="InterPro" id="IPR014327">
    <property type="entry name" value="RNA_pol_sigma70_bacteroid"/>
</dbReference>
<comment type="similarity">
    <text evidence="1">Belongs to the sigma-70 factor family. ECF subfamily.</text>
</comment>
<dbReference type="NCBIfam" id="TIGR02985">
    <property type="entry name" value="Sig70_bacteroi1"/>
    <property type="match status" value="1"/>
</dbReference>
<keyword evidence="3" id="KW-0731">Sigma factor</keyword>
<evidence type="ECO:0000313" key="7">
    <source>
        <dbReference type="EMBL" id="MUH36463.1"/>
    </source>
</evidence>
<dbReference type="AlphaFoldDB" id="A0A7X2ZU61"/>
<dbReference type="SUPFAM" id="SSF88659">
    <property type="entry name" value="Sigma3 and sigma4 domains of RNA polymerase sigma factors"/>
    <property type="match status" value="1"/>
</dbReference>
<dbReference type="GO" id="GO:0016987">
    <property type="term" value="F:sigma factor activity"/>
    <property type="evidence" value="ECO:0007669"/>
    <property type="project" value="UniProtKB-KW"/>
</dbReference>
<dbReference type="EMBL" id="RCNR01000019">
    <property type="protein sequence ID" value="MUH36463.1"/>
    <property type="molecule type" value="Genomic_DNA"/>
</dbReference>
<keyword evidence="2" id="KW-0805">Transcription regulation</keyword>
<dbReference type="InterPro" id="IPR013249">
    <property type="entry name" value="RNA_pol_sigma70_r4_t2"/>
</dbReference>
<protein>
    <submittedName>
        <fullName evidence="7">RNA polymerase sigma-70 factor</fullName>
    </submittedName>
</protein>
<evidence type="ECO:0000313" key="8">
    <source>
        <dbReference type="Proteomes" id="UP000540519"/>
    </source>
</evidence>
<dbReference type="SUPFAM" id="SSF88946">
    <property type="entry name" value="Sigma2 domain of RNA polymerase sigma factors"/>
    <property type="match status" value="1"/>
</dbReference>
<evidence type="ECO:0000259" key="6">
    <source>
        <dbReference type="Pfam" id="PF08281"/>
    </source>
</evidence>
<sequence>MELIILDLETILGEIQNKNHFAFKRLFDGMYHELVTYAHGYLFDKSSSEDAVQEVFVRLWEKSNRINLKTNLKAYLYAMVRNKCLNKLKALRITDDSNILNAQISLSFDQEPDWSIEQEKEIRNQQALNIIENLPLRMRSIVELRFRENYRYKEIADELNVSINTVKTQLKRAKAKLGELTVSLAILLFSL</sequence>
<evidence type="ECO:0000256" key="2">
    <source>
        <dbReference type="ARBA" id="ARBA00023015"/>
    </source>
</evidence>
<dbReference type="NCBIfam" id="TIGR02937">
    <property type="entry name" value="sigma70-ECF"/>
    <property type="match status" value="1"/>
</dbReference>
<evidence type="ECO:0000256" key="3">
    <source>
        <dbReference type="ARBA" id="ARBA00023082"/>
    </source>
</evidence>
<dbReference type="InterPro" id="IPR014284">
    <property type="entry name" value="RNA_pol_sigma-70_dom"/>
</dbReference>
<dbReference type="InterPro" id="IPR007627">
    <property type="entry name" value="RNA_pol_sigma70_r2"/>
</dbReference>
<dbReference type="Pfam" id="PF08281">
    <property type="entry name" value="Sigma70_r4_2"/>
    <property type="match status" value="1"/>
</dbReference>
<reference evidence="7 8" key="1">
    <citation type="journal article" date="2019" name="Mar. Drugs">
        <title>Comparative Genomics and CAZyme Genome Repertoires of Marine Zobellia amurskyensis KMM 3526(T) and Zobellia laminariae KMM 3676(T).</title>
        <authorList>
            <person name="Chernysheva N."/>
            <person name="Bystritskaya E."/>
            <person name="Stenkova A."/>
            <person name="Golovkin I."/>
            <person name="Nedashkovskaya O."/>
            <person name="Isaeva M."/>
        </authorList>
    </citation>
    <scope>NUCLEOTIDE SEQUENCE [LARGE SCALE GENOMIC DNA]</scope>
    <source>
        <strain evidence="7 8">KMM 3526</strain>
    </source>
</reference>
<gene>
    <name evidence="7" type="ORF">D9O36_11480</name>
</gene>
<dbReference type="Pfam" id="PF04542">
    <property type="entry name" value="Sigma70_r2"/>
    <property type="match status" value="1"/>
</dbReference>
<keyword evidence="4" id="KW-0804">Transcription</keyword>
<dbReference type="PANTHER" id="PTHR43133">
    <property type="entry name" value="RNA POLYMERASE ECF-TYPE SIGMA FACTO"/>
    <property type="match status" value="1"/>
</dbReference>
<name>A0A7X2ZU61_9FLAO</name>
<evidence type="ECO:0000259" key="5">
    <source>
        <dbReference type="Pfam" id="PF04542"/>
    </source>
</evidence>
<evidence type="ECO:0000256" key="1">
    <source>
        <dbReference type="ARBA" id="ARBA00010641"/>
    </source>
</evidence>
<dbReference type="InterPro" id="IPR039425">
    <property type="entry name" value="RNA_pol_sigma-70-like"/>
</dbReference>
<dbReference type="GO" id="GO:0006352">
    <property type="term" value="P:DNA-templated transcription initiation"/>
    <property type="evidence" value="ECO:0007669"/>
    <property type="project" value="InterPro"/>
</dbReference>
<dbReference type="InterPro" id="IPR013324">
    <property type="entry name" value="RNA_pol_sigma_r3/r4-like"/>
</dbReference>
<dbReference type="CDD" id="cd06171">
    <property type="entry name" value="Sigma70_r4"/>
    <property type="match status" value="1"/>
</dbReference>
<dbReference type="Gene3D" id="1.10.10.10">
    <property type="entry name" value="Winged helix-like DNA-binding domain superfamily/Winged helix DNA-binding domain"/>
    <property type="match status" value="1"/>
</dbReference>
<organism evidence="7 8">
    <name type="scientific">Zobellia amurskyensis</name>
    <dbReference type="NCBI Taxonomy" id="248905"/>
    <lineage>
        <taxon>Bacteria</taxon>
        <taxon>Pseudomonadati</taxon>
        <taxon>Bacteroidota</taxon>
        <taxon>Flavobacteriia</taxon>
        <taxon>Flavobacteriales</taxon>
        <taxon>Flavobacteriaceae</taxon>
        <taxon>Zobellia</taxon>
    </lineage>
</organism>
<dbReference type="PANTHER" id="PTHR43133:SF46">
    <property type="entry name" value="RNA POLYMERASE SIGMA-70 FACTOR ECF SUBFAMILY"/>
    <property type="match status" value="1"/>
</dbReference>
<evidence type="ECO:0000256" key="4">
    <source>
        <dbReference type="ARBA" id="ARBA00023163"/>
    </source>
</evidence>
<dbReference type="InterPro" id="IPR036388">
    <property type="entry name" value="WH-like_DNA-bd_sf"/>
</dbReference>
<dbReference type="InterPro" id="IPR013325">
    <property type="entry name" value="RNA_pol_sigma_r2"/>
</dbReference>